<dbReference type="Proteomes" id="UP001303587">
    <property type="component" value="Chromosome"/>
</dbReference>
<dbReference type="PANTHER" id="PTHR10953">
    <property type="entry name" value="UBIQUITIN-ACTIVATING ENZYME E1"/>
    <property type="match status" value="1"/>
</dbReference>
<protein>
    <submittedName>
        <fullName evidence="3">Adenylyltransferase/sulfurtransferase MoeZ</fullName>
    </submittedName>
</protein>
<dbReference type="CDD" id="cd00757">
    <property type="entry name" value="ThiF_MoeB_HesA_family"/>
    <property type="match status" value="1"/>
</dbReference>
<evidence type="ECO:0000259" key="2">
    <source>
        <dbReference type="Pfam" id="PF00899"/>
    </source>
</evidence>
<evidence type="ECO:0000256" key="1">
    <source>
        <dbReference type="ARBA" id="ARBA00009919"/>
    </source>
</evidence>
<dbReference type="GO" id="GO:0008641">
    <property type="term" value="F:ubiquitin-like modifier activating enzyme activity"/>
    <property type="evidence" value="ECO:0007669"/>
    <property type="project" value="InterPro"/>
</dbReference>
<dbReference type="Gene3D" id="3.40.50.720">
    <property type="entry name" value="NAD(P)-binding Rossmann-like Domain"/>
    <property type="match status" value="1"/>
</dbReference>
<dbReference type="RefSeq" id="WP_338102996.1">
    <property type="nucleotide sequence ID" value="NZ_CP131060.1"/>
</dbReference>
<reference evidence="3 4" key="1">
    <citation type="submission" date="2023-07" db="EMBL/GenBank/DDBJ databases">
        <title>Closed genoem sequence of Methanosarcinaceae archaeon Ac7.</title>
        <authorList>
            <person name="Poehlein A."/>
            <person name="Protasov E."/>
            <person name="Platt K."/>
            <person name="Reeh H."/>
            <person name="Daniel R."/>
            <person name="Brune A."/>
        </authorList>
    </citation>
    <scope>NUCLEOTIDE SEQUENCE [LARGE SCALE GENOMIC DNA]</scope>
    <source>
        <strain evidence="3 4">Ac7</strain>
    </source>
</reference>
<dbReference type="AlphaFoldDB" id="A0AA97A3E1"/>
<dbReference type="InterPro" id="IPR035985">
    <property type="entry name" value="Ubiquitin-activating_enz"/>
</dbReference>
<evidence type="ECO:0000313" key="4">
    <source>
        <dbReference type="Proteomes" id="UP001303587"/>
    </source>
</evidence>
<dbReference type="GO" id="GO:0016779">
    <property type="term" value="F:nucleotidyltransferase activity"/>
    <property type="evidence" value="ECO:0007669"/>
    <property type="project" value="UniProtKB-KW"/>
</dbReference>
<proteinExistence type="inferred from homology"/>
<dbReference type="InterPro" id="IPR045886">
    <property type="entry name" value="ThiF/MoeB/HesA"/>
</dbReference>
<dbReference type="Pfam" id="PF00899">
    <property type="entry name" value="ThiF"/>
    <property type="match status" value="1"/>
</dbReference>
<organism evidence="3 4">
    <name type="scientific">Methanolapillus millepedarum</name>
    <dbReference type="NCBI Taxonomy" id="3028296"/>
    <lineage>
        <taxon>Archaea</taxon>
        <taxon>Methanobacteriati</taxon>
        <taxon>Methanobacteriota</taxon>
        <taxon>Stenosarchaea group</taxon>
        <taxon>Methanomicrobia</taxon>
        <taxon>Methanosarcinales</taxon>
        <taxon>Methanosarcinaceae</taxon>
        <taxon>Methanolapillus</taxon>
    </lineage>
</organism>
<comment type="similarity">
    <text evidence="1">Belongs to the HesA/MoeB/ThiF family.</text>
</comment>
<keyword evidence="3" id="KW-0548">Nucleotidyltransferase</keyword>
<dbReference type="PANTHER" id="PTHR10953:SF102">
    <property type="entry name" value="ADENYLYLTRANSFERASE AND SULFURTRANSFERASE MOCS3"/>
    <property type="match status" value="1"/>
</dbReference>
<dbReference type="GeneID" id="89229586"/>
<keyword evidence="4" id="KW-1185">Reference proteome</keyword>
<dbReference type="GO" id="GO:0005737">
    <property type="term" value="C:cytoplasm"/>
    <property type="evidence" value="ECO:0007669"/>
    <property type="project" value="TreeGrafter"/>
</dbReference>
<accession>A0AA97A3E1</accession>
<dbReference type="EMBL" id="CP131060">
    <property type="protein sequence ID" value="WNY24938.1"/>
    <property type="molecule type" value="Genomic_DNA"/>
</dbReference>
<evidence type="ECO:0000313" key="3">
    <source>
        <dbReference type="EMBL" id="WNY24938.1"/>
    </source>
</evidence>
<dbReference type="FunFam" id="3.40.50.720:FF:000080">
    <property type="entry name" value="Thiazole biosynthesis adenylyltransferase ThiF"/>
    <property type="match status" value="1"/>
</dbReference>
<dbReference type="InterPro" id="IPR000594">
    <property type="entry name" value="ThiF_NAD_FAD-bd"/>
</dbReference>
<sequence length="251" mass="27147">MMTQRYSRQLPLFGESGQKALSKATVFVAGAGGLGSPVATYLAAAGVGKIILLDFDAVDETNLNRQFLHHEKDIGRQKAISGSEKLSSQNPYVTTLPVCEKLTPENVAELAEGAGIIVDALDNDETRRILAEFAYRNELPYFHAGVYGFSGQVAVFLPGGPCFFCAFPAPENKDLSCKISKTEKFPISGSVCGVIGSLEANEVIKYITKKGELLSEKLLIWDGLSNSFDVIELEKDENCPVCGKCKNGEKI</sequence>
<dbReference type="GO" id="GO:0004792">
    <property type="term" value="F:thiosulfate-cyanide sulfurtransferase activity"/>
    <property type="evidence" value="ECO:0007669"/>
    <property type="project" value="TreeGrafter"/>
</dbReference>
<name>A0AA97A3E1_9EURY</name>
<feature type="domain" description="THIF-type NAD/FAD binding fold" evidence="2">
    <location>
        <begin position="6"/>
        <end position="241"/>
    </location>
</feature>
<gene>
    <name evidence="3" type="primary">moeZ</name>
    <name evidence="3" type="ORF">MsAc7_04670</name>
</gene>
<dbReference type="SUPFAM" id="SSF69572">
    <property type="entry name" value="Activating enzymes of the ubiquitin-like proteins"/>
    <property type="match status" value="1"/>
</dbReference>
<keyword evidence="3" id="KW-0808">Transferase</keyword>